<evidence type="ECO:0000313" key="1">
    <source>
        <dbReference type="EMBL" id="KII73711.1"/>
    </source>
</evidence>
<dbReference type="AlphaFoldDB" id="A0A0C2N281"/>
<proteinExistence type="predicted"/>
<name>A0A0C2N281_THEKT</name>
<dbReference type="OrthoDB" id="10573629at2759"/>
<evidence type="ECO:0000313" key="2">
    <source>
        <dbReference type="Proteomes" id="UP000031668"/>
    </source>
</evidence>
<gene>
    <name evidence="1" type="ORF">RF11_11009</name>
</gene>
<accession>A0A0C2N281</accession>
<dbReference type="Proteomes" id="UP000031668">
    <property type="component" value="Unassembled WGS sequence"/>
</dbReference>
<keyword evidence="2" id="KW-1185">Reference proteome</keyword>
<sequence length="317" mass="37076">MIISLNLKPGNYKLNDIAMTVTIPHDEICDCLDPTCIRKLVSHPLCNNHFLVYGAQWCILVRIFLKSEDFTFKSGRFSVESQEENESSDDDDDMCVSGKKLNPNPIYGMLLEQEVAEHGRFFFDVALYIFSLSDFKNFVGASFLPYKNRCNEIILIDSVKIITINIRTLKFGPCSYVTLKARDEFDEFIVCEQAYPYVIVQTKFQSFYAVYREKKFIESTFFIFDFGYTDIASALTLPHNKDEYDCFAAAYYKPRNQKRTFFHILHRYRQKITVYLNSAEISEIVDMKYIKTGEKAYFIVHLDNRNFFIAPLMLNFI</sequence>
<dbReference type="EMBL" id="JWZT01000699">
    <property type="protein sequence ID" value="KII73711.1"/>
    <property type="molecule type" value="Genomic_DNA"/>
</dbReference>
<organism evidence="1 2">
    <name type="scientific">Thelohanellus kitauei</name>
    <name type="common">Myxosporean</name>
    <dbReference type="NCBI Taxonomy" id="669202"/>
    <lineage>
        <taxon>Eukaryota</taxon>
        <taxon>Metazoa</taxon>
        <taxon>Cnidaria</taxon>
        <taxon>Myxozoa</taxon>
        <taxon>Myxosporea</taxon>
        <taxon>Bivalvulida</taxon>
        <taxon>Platysporina</taxon>
        <taxon>Myxobolidae</taxon>
        <taxon>Thelohanellus</taxon>
    </lineage>
</organism>
<protein>
    <submittedName>
        <fullName evidence="1">Uncharacterized protein</fullName>
    </submittedName>
</protein>
<comment type="caution">
    <text evidence="1">The sequence shown here is derived from an EMBL/GenBank/DDBJ whole genome shotgun (WGS) entry which is preliminary data.</text>
</comment>
<reference evidence="1 2" key="1">
    <citation type="journal article" date="2014" name="Genome Biol. Evol.">
        <title>The genome of the myxosporean Thelohanellus kitauei shows adaptations to nutrient acquisition within its fish host.</title>
        <authorList>
            <person name="Yang Y."/>
            <person name="Xiong J."/>
            <person name="Zhou Z."/>
            <person name="Huo F."/>
            <person name="Miao W."/>
            <person name="Ran C."/>
            <person name="Liu Y."/>
            <person name="Zhang J."/>
            <person name="Feng J."/>
            <person name="Wang M."/>
            <person name="Wang M."/>
            <person name="Wang L."/>
            <person name="Yao B."/>
        </authorList>
    </citation>
    <scope>NUCLEOTIDE SEQUENCE [LARGE SCALE GENOMIC DNA]</scope>
    <source>
        <strain evidence="1">Wuqing</strain>
    </source>
</reference>